<sequence length="584" mass="68192">MSDRRMYTSRQRRTMNIIWTASGEYDFQPDFMAFQLDGEPDFYMNSIIGYVRKWYDPDIMEQLFSTIQEGLFKETYDGLLWIALENCAFQREVPHRPVLEELRLEHARDFFRQDDQKSRQQWMAQNSLVYALESAKWRQVLGKEPGLVNPWERQLFKDLLYPGDITSQEIYDRTLEIFHRYFRYRRDHLFSGFFSGIRERFCHHFFQRLPRRLIRSDDLNMGRTGSVQGSITPRQGMELLPKKPSESAADYQYIQNCFGLPLYPEEVSLQLENLLCTDAHENCRLYFTDGKLPAQEEKNALVQKFLRDSEAQRQKNESYYQNRRDFCQSSIHHLTQQIKNAMLVYPQPLKIPSRSGKIFPREVWKALWLDDDRIFMETTDEEQPDFSVDLMLDASASRLGSQEIIALQGYIIAESLQKCRIPFQVYSFLSLRGFTVIRRFLSYEDKDQNKEIFGYCAAGWNRDGLAFRGAGHLLESSPAANRILMVLTDASPNDDRRIPADPSKGRVLSQDYSGKPGIEDTAREVHVLKQKGVKVMAILNGSDADTLAASRIYQQDYVRIEKPDQLSQAAGILIQKQIQQLHSE</sequence>
<evidence type="ECO:0008006" key="4">
    <source>
        <dbReference type="Google" id="ProtNLM"/>
    </source>
</evidence>
<dbReference type="PANTHER" id="PTHR41248">
    <property type="entry name" value="NORD PROTEIN"/>
    <property type="match status" value="1"/>
</dbReference>
<dbReference type="AlphaFoldDB" id="A0A9D1PA25"/>
<reference evidence="2" key="2">
    <citation type="submission" date="2021-04" db="EMBL/GenBank/DDBJ databases">
        <authorList>
            <person name="Gilroy R."/>
        </authorList>
    </citation>
    <scope>NUCLEOTIDE SEQUENCE</scope>
    <source>
        <strain evidence="2">CHK195-9823</strain>
    </source>
</reference>
<evidence type="ECO:0000313" key="2">
    <source>
        <dbReference type="EMBL" id="HIV37432.1"/>
    </source>
</evidence>
<organism evidence="2 3">
    <name type="scientific">Candidatus Blautia stercorigallinarum</name>
    <dbReference type="NCBI Taxonomy" id="2838501"/>
    <lineage>
        <taxon>Bacteria</taxon>
        <taxon>Bacillati</taxon>
        <taxon>Bacillota</taxon>
        <taxon>Clostridia</taxon>
        <taxon>Lachnospirales</taxon>
        <taxon>Lachnospiraceae</taxon>
        <taxon>Blautia</taxon>
    </lineage>
</organism>
<dbReference type="Gene3D" id="3.40.50.410">
    <property type="entry name" value="von Willebrand factor, type A domain"/>
    <property type="match status" value="1"/>
</dbReference>
<dbReference type="InterPro" id="IPR051928">
    <property type="entry name" value="NorD/CobT"/>
</dbReference>
<reference evidence="2" key="1">
    <citation type="journal article" date="2021" name="PeerJ">
        <title>Extensive microbial diversity within the chicken gut microbiome revealed by metagenomics and culture.</title>
        <authorList>
            <person name="Gilroy R."/>
            <person name="Ravi A."/>
            <person name="Getino M."/>
            <person name="Pursley I."/>
            <person name="Horton D.L."/>
            <person name="Alikhan N.F."/>
            <person name="Baker D."/>
            <person name="Gharbi K."/>
            <person name="Hall N."/>
            <person name="Watson M."/>
            <person name="Adriaenssens E.M."/>
            <person name="Foster-Nyarko E."/>
            <person name="Jarju S."/>
            <person name="Secka A."/>
            <person name="Antonio M."/>
            <person name="Oren A."/>
            <person name="Chaudhuri R.R."/>
            <person name="La Ragione R."/>
            <person name="Hildebrand F."/>
            <person name="Pallen M.J."/>
        </authorList>
    </citation>
    <scope>NUCLEOTIDE SEQUENCE</scope>
    <source>
        <strain evidence="2">CHK195-9823</strain>
    </source>
</reference>
<dbReference type="Proteomes" id="UP000886814">
    <property type="component" value="Unassembled WGS sequence"/>
</dbReference>
<dbReference type="PANTHER" id="PTHR41248:SF1">
    <property type="entry name" value="NORD PROTEIN"/>
    <property type="match status" value="1"/>
</dbReference>
<feature type="region of interest" description="Disordered" evidence="1">
    <location>
        <begin position="494"/>
        <end position="513"/>
    </location>
</feature>
<dbReference type="InterPro" id="IPR036465">
    <property type="entry name" value="vWFA_dom_sf"/>
</dbReference>
<name>A0A9D1PA25_9FIRM</name>
<proteinExistence type="predicted"/>
<dbReference type="EMBL" id="DXIQ01000003">
    <property type="protein sequence ID" value="HIV37432.1"/>
    <property type="molecule type" value="Genomic_DNA"/>
</dbReference>
<comment type="caution">
    <text evidence="2">The sequence shown here is derived from an EMBL/GenBank/DDBJ whole genome shotgun (WGS) entry which is preliminary data.</text>
</comment>
<dbReference type="SUPFAM" id="SSF53300">
    <property type="entry name" value="vWA-like"/>
    <property type="match status" value="1"/>
</dbReference>
<gene>
    <name evidence="2" type="ORF">H9747_00285</name>
</gene>
<evidence type="ECO:0000256" key="1">
    <source>
        <dbReference type="SAM" id="MobiDB-lite"/>
    </source>
</evidence>
<protein>
    <recommendedName>
        <fullName evidence="4">VWFA domain-containing protein</fullName>
    </recommendedName>
</protein>
<accession>A0A9D1PA25</accession>
<evidence type="ECO:0000313" key="3">
    <source>
        <dbReference type="Proteomes" id="UP000886814"/>
    </source>
</evidence>